<feature type="compositionally biased region" description="Basic and acidic residues" evidence="1">
    <location>
        <begin position="1"/>
        <end position="10"/>
    </location>
</feature>
<feature type="region of interest" description="Disordered" evidence="1">
    <location>
        <begin position="1"/>
        <end position="50"/>
    </location>
</feature>
<accession>A0A7J6BEB3</accession>
<keyword evidence="3" id="KW-1185">Reference proteome</keyword>
<evidence type="ECO:0000313" key="3">
    <source>
        <dbReference type="Proteomes" id="UP000593565"/>
    </source>
</evidence>
<feature type="compositionally biased region" description="Basic residues" evidence="1">
    <location>
        <begin position="11"/>
        <end position="22"/>
    </location>
</feature>
<evidence type="ECO:0000313" key="2">
    <source>
        <dbReference type="EMBL" id="KAF4092937.1"/>
    </source>
</evidence>
<organism evidence="2 3">
    <name type="scientific">Ameiurus melas</name>
    <name type="common">Black bullhead</name>
    <name type="synonym">Silurus melas</name>
    <dbReference type="NCBI Taxonomy" id="219545"/>
    <lineage>
        <taxon>Eukaryota</taxon>
        <taxon>Metazoa</taxon>
        <taxon>Chordata</taxon>
        <taxon>Craniata</taxon>
        <taxon>Vertebrata</taxon>
        <taxon>Euteleostomi</taxon>
        <taxon>Actinopterygii</taxon>
        <taxon>Neopterygii</taxon>
        <taxon>Teleostei</taxon>
        <taxon>Ostariophysi</taxon>
        <taxon>Siluriformes</taxon>
        <taxon>Ictaluridae</taxon>
        <taxon>Ameiurus</taxon>
    </lineage>
</organism>
<feature type="compositionally biased region" description="Low complexity" evidence="1">
    <location>
        <begin position="23"/>
        <end position="42"/>
    </location>
</feature>
<proteinExistence type="predicted"/>
<dbReference type="EMBL" id="JAAGNN010000002">
    <property type="protein sequence ID" value="KAF4092937.1"/>
    <property type="molecule type" value="Genomic_DNA"/>
</dbReference>
<sequence>MSHVDTDTRRARAAKAGRRRRLAATLTATTPQATSAKSSRSSRTLRRKPKSEATDLFGRLDLETDLWRLGVGFQKAEDDGSALRFW</sequence>
<reference evidence="2 3" key="1">
    <citation type="submission" date="2020-02" db="EMBL/GenBank/DDBJ databases">
        <title>A chromosome-scale genome assembly of the black bullhead catfish (Ameiurus melas).</title>
        <authorList>
            <person name="Wen M."/>
            <person name="Zham M."/>
            <person name="Cabau C."/>
            <person name="Klopp C."/>
            <person name="Donnadieu C."/>
            <person name="Roques C."/>
            <person name="Bouchez O."/>
            <person name="Lampietro C."/>
            <person name="Jouanno E."/>
            <person name="Herpin A."/>
            <person name="Louis A."/>
            <person name="Berthelot C."/>
            <person name="Parey E."/>
            <person name="Roest-Crollius H."/>
            <person name="Braasch I."/>
            <person name="Postlethwait J."/>
            <person name="Robinson-Rechavi M."/>
            <person name="Echchiki A."/>
            <person name="Begum T."/>
            <person name="Montfort J."/>
            <person name="Schartl M."/>
            <person name="Bobe J."/>
            <person name="Guiguen Y."/>
        </authorList>
    </citation>
    <scope>NUCLEOTIDE SEQUENCE [LARGE SCALE GENOMIC DNA]</scope>
    <source>
        <strain evidence="2">M_S1</strain>
        <tissue evidence="2">Blood</tissue>
    </source>
</reference>
<dbReference type="Proteomes" id="UP000593565">
    <property type="component" value="Unassembled WGS sequence"/>
</dbReference>
<name>A0A7J6BEB3_AMEME</name>
<protein>
    <submittedName>
        <fullName evidence="2">Uncharacterized protein</fullName>
    </submittedName>
</protein>
<evidence type="ECO:0000256" key="1">
    <source>
        <dbReference type="SAM" id="MobiDB-lite"/>
    </source>
</evidence>
<dbReference type="AlphaFoldDB" id="A0A7J6BEB3"/>
<gene>
    <name evidence="2" type="ORF">AMELA_G00025810</name>
</gene>
<comment type="caution">
    <text evidence="2">The sequence shown here is derived from an EMBL/GenBank/DDBJ whole genome shotgun (WGS) entry which is preliminary data.</text>
</comment>